<evidence type="ECO:0000256" key="1">
    <source>
        <dbReference type="SAM" id="Phobius"/>
    </source>
</evidence>
<protein>
    <recommendedName>
        <fullName evidence="4">Integral membrane protein</fullName>
    </recommendedName>
</protein>
<feature type="transmembrane region" description="Helical" evidence="1">
    <location>
        <begin position="488"/>
        <end position="507"/>
    </location>
</feature>
<evidence type="ECO:0008006" key="4">
    <source>
        <dbReference type="Google" id="ProtNLM"/>
    </source>
</evidence>
<feature type="transmembrane region" description="Helical" evidence="1">
    <location>
        <begin position="209"/>
        <end position="229"/>
    </location>
</feature>
<reference evidence="3" key="1">
    <citation type="journal article" date="2019" name="Int. J. Syst. Evol. Microbiol.">
        <title>The Global Catalogue of Microorganisms (GCM) 10K type strain sequencing project: providing services to taxonomists for standard genome sequencing and annotation.</title>
        <authorList>
            <consortium name="The Broad Institute Genomics Platform"/>
            <consortium name="The Broad Institute Genome Sequencing Center for Infectious Disease"/>
            <person name="Wu L."/>
            <person name="Ma J."/>
        </authorList>
    </citation>
    <scope>NUCLEOTIDE SEQUENCE [LARGE SCALE GENOMIC DNA]</scope>
    <source>
        <strain evidence="3">JCM 5062</strain>
    </source>
</reference>
<dbReference type="InterPro" id="IPR058062">
    <property type="entry name" value="SCO7613_C"/>
</dbReference>
<name>A0ABP5ZRQ2_9ACTN</name>
<keyword evidence="1" id="KW-1133">Transmembrane helix</keyword>
<feature type="transmembrane region" description="Helical" evidence="1">
    <location>
        <begin position="589"/>
        <end position="606"/>
    </location>
</feature>
<gene>
    <name evidence="2" type="ORF">GCM10010393_36920</name>
</gene>
<feature type="transmembrane region" description="Helical" evidence="1">
    <location>
        <begin position="745"/>
        <end position="762"/>
    </location>
</feature>
<feature type="transmembrane region" description="Helical" evidence="1">
    <location>
        <begin position="293"/>
        <end position="312"/>
    </location>
</feature>
<feature type="transmembrane region" description="Helical" evidence="1">
    <location>
        <begin position="638"/>
        <end position="655"/>
    </location>
</feature>
<feature type="transmembrane region" description="Helical" evidence="1">
    <location>
        <begin position="514"/>
        <end position="534"/>
    </location>
</feature>
<organism evidence="2 3">
    <name type="scientific">Streptomyces gobitricini</name>
    <dbReference type="NCBI Taxonomy" id="68211"/>
    <lineage>
        <taxon>Bacteria</taxon>
        <taxon>Bacillati</taxon>
        <taxon>Actinomycetota</taxon>
        <taxon>Actinomycetes</taxon>
        <taxon>Kitasatosporales</taxon>
        <taxon>Streptomycetaceae</taxon>
        <taxon>Streptomyces</taxon>
    </lineage>
</organism>
<feature type="transmembrane region" description="Helical" evidence="1">
    <location>
        <begin position="667"/>
        <end position="686"/>
    </location>
</feature>
<keyword evidence="1" id="KW-0472">Membrane</keyword>
<keyword evidence="1" id="KW-0812">Transmembrane</keyword>
<proteinExistence type="predicted"/>
<feature type="transmembrane region" description="Helical" evidence="1">
    <location>
        <begin position="566"/>
        <end position="583"/>
    </location>
</feature>
<feature type="transmembrane region" description="Helical" evidence="1">
    <location>
        <begin position="463"/>
        <end position="482"/>
    </location>
</feature>
<feature type="transmembrane region" description="Helical" evidence="1">
    <location>
        <begin position="74"/>
        <end position="98"/>
    </location>
</feature>
<dbReference type="Proteomes" id="UP001499942">
    <property type="component" value="Unassembled WGS sequence"/>
</dbReference>
<sequence length="780" mass="76961">MACGPGDTPPMNNVPSPAEELVVLDRELARLDVRRSQLLARRAWLLSVLHTPVAAVPAWRRPATETAPRSAQHVLLTLGGVLLAVAAIAFTLVSWGHLGIGGRAAVLTVLTAGALAAPVALLRRRLASTAEAVASLGLLLTVLDAYAVHRVGLPEAGAVGYAAGASAVLAALWAAYGTAVGGLRVPVPAAVVAGQLPLSLWAVASDAGALTVCWALLATAGLDVAVALWARPGTGVRVVACVAACATGGWAVLAAVWFSAVDGGAGPAVLLLVAAGLAGFGAWRVAAGAESWSVAWAVVAGLVAVAGGGGLVREVVPQGWAVPGYLVAAVVVWAAAASGGVPRGVARGLTGASAGVQALAVAWALPQVAAVLGGVRPGVPWAVVAVPVTVAGVLVSPRSRPARCGALALAWTAGMSLPGALSLPYAATLVAHLLLSAGFLVLAVRPSSLTVRLPEARDAEGALGDVALGGALLGASVAAFGARATEAAAVAVLGVLAGLFAGGAVAGRGTRRTVMACAAVVAGTGFVGAVAAAVELPVHLTGVALLAVPVATAAVGAVLRRHPAAVPVESAGAAAGALGVGLASARPGVLALALALGGVVAAATAVRPERRPVAGYAATALFVAAAWVRLAASGVSSPEAYALPVAVPALAVGVLRRRRDPEASSWVAYGPGLASALVPSLFAAWGDTGWPRPLVLGLVALAVTLAGARLRLQAPLLLGGAVLALDGLHELAPYVVQAVGAVPRWLPPALAGLLLLAVGATYEQRMRDARRLRDTLGRMG</sequence>
<dbReference type="EMBL" id="BAAASR010000019">
    <property type="protein sequence ID" value="GAA2501098.1"/>
    <property type="molecule type" value="Genomic_DNA"/>
</dbReference>
<feature type="transmembrane region" description="Helical" evidence="1">
    <location>
        <begin position="158"/>
        <end position="176"/>
    </location>
</feature>
<dbReference type="NCBIfam" id="NF047321">
    <property type="entry name" value="SCO7613_CTERM"/>
    <property type="match status" value="1"/>
</dbReference>
<feature type="transmembrane region" description="Helical" evidence="1">
    <location>
        <begin position="264"/>
        <end position="286"/>
    </location>
</feature>
<keyword evidence="3" id="KW-1185">Reference proteome</keyword>
<evidence type="ECO:0000313" key="2">
    <source>
        <dbReference type="EMBL" id="GAA2501098.1"/>
    </source>
</evidence>
<evidence type="ECO:0000313" key="3">
    <source>
        <dbReference type="Proteomes" id="UP001499942"/>
    </source>
</evidence>
<feature type="transmembrane region" description="Helical" evidence="1">
    <location>
        <begin position="104"/>
        <end position="121"/>
    </location>
</feature>
<feature type="transmembrane region" description="Helical" evidence="1">
    <location>
        <begin position="613"/>
        <end position="632"/>
    </location>
</feature>
<feature type="transmembrane region" description="Helical" evidence="1">
    <location>
        <begin position="540"/>
        <end position="559"/>
    </location>
</feature>
<feature type="transmembrane region" description="Helical" evidence="1">
    <location>
        <begin position="236"/>
        <end position="258"/>
    </location>
</feature>
<comment type="caution">
    <text evidence="2">The sequence shown here is derived from an EMBL/GenBank/DDBJ whole genome shotgun (WGS) entry which is preliminary data.</text>
</comment>
<feature type="transmembrane region" description="Helical" evidence="1">
    <location>
        <begin position="348"/>
        <end position="366"/>
    </location>
</feature>
<feature type="transmembrane region" description="Helical" evidence="1">
    <location>
        <begin position="318"/>
        <end position="336"/>
    </location>
</feature>
<accession>A0ABP5ZRQ2</accession>